<keyword evidence="1" id="KW-0812">Transmembrane</keyword>
<evidence type="ECO:0000313" key="2">
    <source>
        <dbReference type="EMBL" id="SMC74129.1"/>
    </source>
</evidence>
<feature type="transmembrane region" description="Helical" evidence="1">
    <location>
        <begin position="7"/>
        <end position="25"/>
    </location>
</feature>
<keyword evidence="1" id="KW-1133">Transmembrane helix</keyword>
<dbReference type="OrthoDB" id="1466970at2"/>
<accession>A0A1W2BMF6</accession>
<gene>
    <name evidence="2" type="ORF">SAMN05660703_2544</name>
</gene>
<evidence type="ECO:0000256" key="1">
    <source>
        <dbReference type="SAM" id="Phobius"/>
    </source>
</evidence>
<proteinExistence type="predicted"/>
<dbReference type="EMBL" id="FWXO01000004">
    <property type="protein sequence ID" value="SMC74129.1"/>
    <property type="molecule type" value="Genomic_DNA"/>
</dbReference>
<organism evidence="2 3">
    <name type="scientific">Cellulophaga tyrosinoxydans</name>
    <dbReference type="NCBI Taxonomy" id="504486"/>
    <lineage>
        <taxon>Bacteria</taxon>
        <taxon>Pseudomonadati</taxon>
        <taxon>Bacteroidota</taxon>
        <taxon>Flavobacteriia</taxon>
        <taxon>Flavobacteriales</taxon>
        <taxon>Flavobacteriaceae</taxon>
        <taxon>Cellulophaga</taxon>
    </lineage>
</organism>
<dbReference type="RefSeq" id="WP_084061865.1">
    <property type="nucleotide sequence ID" value="NZ_FWXO01000004.1"/>
</dbReference>
<keyword evidence="3" id="KW-1185">Reference proteome</keyword>
<protein>
    <recommendedName>
        <fullName evidence="4">DUF4258 domain-containing protein</fullName>
    </recommendedName>
</protein>
<sequence length="126" mass="14486">MSFLKRLGFFIFGLSIGIVFLVFFFQNKSKETGTEFCYLPNCRVLKDLRSKSYSYSDEVTRMLANGEIDSLRIKDFFLHGDVDFKNSDTKSTPCKTYFIENETESGAMKTLKVTNCPTKIIIESIQ</sequence>
<dbReference type="Proteomes" id="UP000192360">
    <property type="component" value="Unassembled WGS sequence"/>
</dbReference>
<keyword evidence="1" id="KW-0472">Membrane</keyword>
<reference evidence="2 3" key="1">
    <citation type="submission" date="2017-04" db="EMBL/GenBank/DDBJ databases">
        <authorList>
            <person name="Afonso C.L."/>
            <person name="Miller P.J."/>
            <person name="Scott M.A."/>
            <person name="Spackman E."/>
            <person name="Goraichik I."/>
            <person name="Dimitrov K.M."/>
            <person name="Suarez D.L."/>
            <person name="Swayne D.E."/>
        </authorList>
    </citation>
    <scope>NUCLEOTIDE SEQUENCE [LARGE SCALE GENOMIC DNA]</scope>
    <source>
        <strain evidence="2 3">DSM 21164</strain>
    </source>
</reference>
<dbReference type="STRING" id="504486.SAMN05660703_2544"/>
<dbReference type="AlphaFoldDB" id="A0A1W2BMF6"/>
<evidence type="ECO:0000313" key="3">
    <source>
        <dbReference type="Proteomes" id="UP000192360"/>
    </source>
</evidence>
<name>A0A1W2BMF6_9FLAO</name>
<evidence type="ECO:0008006" key="4">
    <source>
        <dbReference type="Google" id="ProtNLM"/>
    </source>
</evidence>